<sequence>MYEQLNASRFSRLALNETGLFQGYHHLVYRRCGHLKVATHVRFCRGAFEDPGVGINEGQVLALQLRELWRSGRRLFAKRLIHLSLTCVSSHQEAQMNIRYHVELNQLEREQLNALLSGGRHSARRLKRAQILLAANEGVSDEVIAATLNVSGSTIYRTKRRLVEANLEGALSEEPRPGVARKLSAKEEALLVATACSTPPPGRARWTLELLADEMIKLTDHAQISCETVRRRLGENHLKPWRKDMWCIPKVDGEYVARMEDVLDLYAEAPDPQRPVVCFDESPVQLIGEARDPISAKPMQPLRYDCEYRRNGTVNLFVFLDAHQPWRRVKVTDRRTNKDFAECMRELVDIDYADAKTIRVVMDNLSTHSPGALYDAFPAAEARRVLKRLEFHHTPKHASWLNMVETYAFGEYRINFVFARDKLSQWISTKTRSTMRCWRCCG</sequence>
<dbReference type="Pfam" id="PF13358">
    <property type="entry name" value="DDE_3"/>
    <property type="match status" value="1"/>
</dbReference>
<dbReference type="InterPro" id="IPR009057">
    <property type="entry name" value="Homeodomain-like_sf"/>
</dbReference>
<evidence type="ECO:0000313" key="3">
    <source>
        <dbReference type="Proteomes" id="UP000543836"/>
    </source>
</evidence>
<dbReference type="Pfam" id="PF13565">
    <property type="entry name" value="HTH_32"/>
    <property type="match status" value="1"/>
</dbReference>
<feature type="domain" description="Tc1-like transposase DDE" evidence="1">
    <location>
        <begin position="275"/>
        <end position="406"/>
    </location>
</feature>
<dbReference type="SUPFAM" id="SSF46689">
    <property type="entry name" value="Homeodomain-like"/>
    <property type="match status" value="1"/>
</dbReference>
<accession>A0A7W7ELX8</accession>
<name>A0A7W7ELX8_9HYPH</name>
<evidence type="ECO:0000313" key="2">
    <source>
        <dbReference type="EMBL" id="MBB4569954.1"/>
    </source>
</evidence>
<dbReference type="InterPro" id="IPR047655">
    <property type="entry name" value="Transpos_IS630-like"/>
</dbReference>
<comment type="caution">
    <text evidence="2">The sequence shown here is derived from an EMBL/GenBank/DDBJ whole genome shotgun (WGS) entry which is preliminary data.</text>
</comment>
<protein>
    <submittedName>
        <fullName evidence="2">Transposase</fullName>
    </submittedName>
</protein>
<dbReference type="Proteomes" id="UP000543836">
    <property type="component" value="Unassembled WGS sequence"/>
</dbReference>
<dbReference type="NCBIfam" id="NF033545">
    <property type="entry name" value="transpos_IS630"/>
    <property type="match status" value="1"/>
</dbReference>
<dbReference type="InterPro" id="IPR038717">
    <property type="entry name" value="Tc1-like_DDE_dom"/>
</dbReference>
<evidence type="ECO:0000259" key="1">
    <source>
        <dbReference type="Pfam" id="PF13358"/>
    </source>
</evidence>
<proteinExistence type="predicted"/>
<reference evidence="2 3" key="1">
    <citation type="submission" date="2020-08" db="EMBL/GenBank/DDBJ databases">
        <title>Genomic Encyclopedia of Type Strains, Phase IV (KMG-V): Genome sequencing to study the core and pangenomes of soil and plant-associated prokaryotes.</title>
        <authorList>
            <person name="Whitman W."/>
        </authorList>
    </citation>
    <scope>NUCLEOTIDE SEQUENCE [LARGE SCALE GENOMIC DNA]</scope>
    <source>
        <strain evidence="2 3">SEMIA 492</strain>
    </source>
</reference>
<dbReference type="EMBL" id="JACIIG010000011">
    <property type="protein sequence ID" value="MBB4569954.1"/>
    <property type="molecule type" value="Genomic_DNA"/>
</dbReference>
<dbReference type="AlphaFoldDB" id="A0A7W7ELX8"/>
<gene>
    <name evidence="2" type="ORF">GGE60_004083</name>
</gene>
<keyword evidence="3" id="KW-1185">Reference proteome</keyword>
<organism evidence="2 3">
    <name type="scientific">Rhizobium leucaenae</name>
    <dbReference type="NCBI Taxonomy" id="29450"/>
    <lineage>
        <taxon>Bacteria</taxon>
        <taxon>Pseudomonadati</taxon>
        <taxon>Pseudomonadota</taxon>
        <taxon>Alphaproteobacteria</taxon>
        <taxon>Hyphomicrobiales</taxon>
        <taxon>Rhizobiaceae</taxon>
        <taxon>Rhizobium/Agrobacterium group</taxon>
        <taxon>Rhizobium</taxon>
    </lineage>
</organism>